<dbReference type="PANTHER" id="PTHR12241">
    <property type="entry name" value="TUBULIN POLYGLUTAMYLASE"/>
    <property type="match status" value="1"/>
</dbReference>
<dbReference type="EMBL" id="JAWDGP010000750">
    <property type="protein sequence ID" value="KAK3797611.1"/>
    <property type="molecule type" value="Genomic_DNA"/>
</dbReference>
<keyword evidence="9" id="KW-1185">Reference proteome</keyword>
<dbReference type="SUPFAM" id="SSF56059">
    <property type="entry name" value="Glutathione synthetase ATP-binding domain-like"/>
    <property type="match status" value="1"/>
</dbReference>
<keyword evidence="2" id="KW-0436">Ligase</keyword>
<sequence length="967" mass="110410">MTTEGTSRLNRLTALSTYRLNMQSIVALSPAHYPRRWTDGTQGPSGQLYEVSSWTGWLARLRGTYTGLFTETDLDDDFFFRYCTAHSRGGYEHFNGLTTMAGYDNFPPAEKTNLSHRADCFGDNNDEIGGTARGAVSEVCGKKGDTPDSTEKECPKKETVENGTNYTSSQTDKNFGTVWAGPGEDRRLINFDVKAFFEDQPQIKNVGRENNMSFRISGDAQIMRDILRAHGFIEMPLKSRYCNFSWIGNSISELCIDQLLCYQSINHFVGSTSLTRKDKLYKNISKMKKKKGAANFDFVPTSFVLPKEMRKFKSYYKRNPGPFIVKPAGLSRGRGVYLIGKPKDISNTNEEQVVSKYINNPLLIDGYKIDLRIYVLVTSYNPLVIYIYQEGLTRFATVKYKNDPNNLHVLRMHLTNFSINVSSGNYIKNEDSSIEDFGSKWTLSALLRYFHANGIDTIAVMREIEDVIIKTILSVEKPIASGCRIYQRKPTNCFELFGFDIMLDDKYKPWLLEVNLSPSLVCTTPLDIKVKGNMLCDLLNLVGIECHTKEKPKDNSGCHECFCSYIHRTVGYFCICVIRDEIRQLLLRRKKNRRFHEIMGTYKEKFGTTATELYAMERKRAKYLTKMSPKGRNLISQVKNEVKRGGGWVKIFPTIDSWQKYKNFMRYKTVRNVLLHQCLYPDQHFGLTHTDKTAKVDPPTKSEEALMQNTKWYSKAELGVGLTEMLQRLKRYQSSLEISPPPRFTVRPTGRDGIKLEEDVVQEDAKRKMLLNQVLLGYLLTEVQARIAFQRYLTNVKQCLRSCQALSIGSTRPPIPVIKDLLFRFLGQSSDLVVDPQKPPVEHTLESCLNNFLYNYHKETRQLMTITETPIQAKGDNPGKKADDQNYVSTELFEDFMHSANPWELEYLLISYLKIHGDATIFMRNRVLNKSAGCVGEQDTNGNQQRGFINLGAEGDWAAAPAANKTQ</sequence>
<accession>A0AAE1E805</accession>
<evidence type="ECO:0000313" key="9">
    <source>
        <dbReference type="Proteomes" id="UP001283361"/>
    </source>
</evidence>
<evidence type="ECO:0000256" key="5">
    <source>
        <dbReference type="ARBA" id="ARBA00041448"/>
    </source>
</evidence>
<proteinExistence type="inferred from homology"/>
<dbReference type="Gene3D" id="3.30.470.20">
    <property type="entry name" value="ATP-grasp fold, B domain"/>
    <property type="match status" value="1"/>
</dbReference>
<evidence type="ECO:0000256" key="4">
    <source>
        <dbReference type="ARBA" id="ARBA00022840"/>
    </source>
</evidence>
<evidence type="ECO:0000256" key="7">
    <source>
        <dbReference type="SAM" id="MobiDB-lite"/>
    </source>
</evidence>
<dbReference type="GO" id="GO:0000226">
    <property type="term" value="P:microtubule cytoskeleton organization"/>
    <property type="evidence" value="ECO:0007669"/>
    <property type="project" value="TreeGrafter"/>
</dbReference>
<evidence type="ECO:0000256" key="1">
    <source>
        <dbReference type="ARBA" id="ARBA00006820"/>
    </source>
</evidence>
<dbReference type="PANTHER" id="PTHR12241:SF145">
    <property type="entry name" value="TUBULIN POLYGLUTAMYLASE TTLL5"/>
    <property type="match status" value="1"/>
</dbReference>
<dbReference type="PROSITE" id="PS51221">
    <property type="entry name" value="TTL"/>
    <property type="match status" value="1"/>
</dbReference>
<feature type="compositionally biased region" description="Basic and acidic residues" evidence="7">
    <location>
        <begin position="141"/>
        <end position="160"/>
    </location>
</feature>
<dbReference type="Pfam" id="PF03133">
    <property type="entry name" value="TTL"/>
    <property type="match status" value="1"/>
</dbReference>
<name>A0AAE1E805_9GAST</name>
<protein>
    <recommendedName>
        <fullName evidence="5">Tubulin--tyrosine ligase-like protein 5</fullName>
    </recommendedName>
</protein>
<reference evidence="8" key="1">
    <citation type="journal article" date="2023" name="G3 (Bethesda)">
        <title>A reference genome for the long-term kleptoplast-retaining sea slug Elysia crispata morphotype clarki.</title>
        <authorList>
            <person name="Eastman K.E."/>
            <person name="Pendleton A.L."/>
            <person name="Shaikh M.A."/>
            <person name="Suttiyut T."/>
            <person name="Ogas R."/>
            <person name="Tomko P."/>
            <person name="Gavelis G."/>
            <person name="Widhalm J.R."/>
            <person name="Wisecaver J.H."/>
        </authorList>
    </citation>
    <scope>NUCLEOTIDE SEQUENCE</scope>
    <source>
        <strain evidence="8">ECLA1</strain>
    </source>
</reference>
<evidence type="ECO:0000313" key="8">
    <source>
        <dbReference type="EMBL" id="KAK3797611.1"/>
    </source>
</evidence>
<evidence type="ECO:0000256" key="2">
    <source>
        <dbReference type="ARBA" id="ARBA00022598"/>
    </source>
</evidence>
<comment type="catalytic activity">
    <reaction evidence="6">
        <text>L-glutamyl-[protein] + L-glutamate + ATP = gamma-L-glutamyl-L-glutamyl-[protein] + ADP + phosphate + H(+)</text>
        <dbReference type="Rhea" id="RHEA:60144"/>
        <dbReference type="Rhea" id="RHEA-COMP:10208"/>
        <dbReference type="Rhea" id="RHEA-COMP:15517"/>
        <dbReference type="ChEBI" id="CHEBI:15378"/>
        <dbReference type="ChEBI" id="CHEBI:29973"/>
        <dbReference type="ChEBI" id="CHEBI:29985"/>
        <dbReference type="ChEBI" id="CHEBI:30616"/>
        <dbReference type="ChEBI" id="CHEBI:43474"/>
        <dbReference type="ChEBI" id="CHEBI:143622"/>
        <dbReference type="ChEBI" id="CHEBI:456216"/>
    </reaction>
    <physiologicalReaction direction="left-to-right" evidence="6">
        <dbReference type="Rhea" id="RHEA:60145"/>
    </physiologicalReaction>
</comment>
<dbReference type="InterPro" id="IPR004344">
    <property type="entry name" value="TTL/TTLL_fam"/>
</dbReference>
<dbReference type="GO" id="GO:0036064">
    <property type="term" value="C:ciliary basal body"/>
    <property type="evidence" value="ECO:0007669"/>
    <property type="project" value="TreeGrafter"/>
</dbReference>
<dbReference type="GO" id="GO:0015631">
    <property type="term" value="F:tubulin binding"/>
    <property type="evidence" value="ECO:0007669"/>
    <property type="project" value="TreeGrafter"/>
</dbReference>
<comment type="similarity">
    <text evidence="1">Belongs to the tubulin--tyrosine ligase family.</text>
</comment>
<dbReference type="GO" id="GO:0070740">
    <property type="term" value="F:tubulin-glutamic acid ligase activity"/>
    <property type="evidence" value="ECO:0007669"/>
    <property type="project" value="TreeGrafter"/>
</dbReference>
<evidence type="ECO:0000256" key="6">
    <source>
        <dbReference type="ARBA" id="ARBA00049274"/>
    </source>
</evidence>
<dbReference type="GO" id="GO:0005524">
    <property type="term" value="F:ATP binding"/>
    <property type="evidence" value="ECO:0007669"/>
    <property type="project" value="UniProtKB-KW"/>
</dbReference>
<dbReference type="AlphaFoldDB" id="A0AAE1E805"/>
<comment type="caution">
    <text evidence="8">The sequence shown here is derived from an EMBL/GenBank/DDBJ whole genome shotgun (WGS) entry which is preliminary data.</text>
</comment>
<dbReference type="Proteomes" id="UP001283361">
    <property type="component" value="Unassembled WGS sequence"/>
</dbReference>
<gene>
    <name evidence="8" type="ORF">RRG08_054637</name>
</gene>
<organism evidence="8 9">
    <name type="scientific">Elysia crispata</name>
    <name type="common">lettuce slug</name>
    <dbReference type="NCBI Taxonomy" id="231223"/>
    <lineage>
        <taxon>Eukaryota</taxon>
        <taxon>Metazoa</taxon>
        <taxon>Spiralia</taxon>
        <taxon>Lophotrochozoa</taxon>
        <taxon>Mollusca</taxon>
        <taxon>Gastropoda</taxon>
        <taxon>Heterobranchia</taxon>
        <taxon>Euthyneura</taxon>
        <taxon>Panpulmonata</taxon>
        <taxon>Sacoglossa</taxon>
        <taxon>Placobranchoidea</taxon>
        <taxon>Plakobranchidae</taxon>
        <taxon>Elysia</taxon>
    </lineage>
</organism>
<evidence type="ECO:0000256" key="3">
    <source>
        <dbReference type="ARBA" id="ARBA00022741"/>
    </source>
</evidence>
<keyword evidence="3" id="KW-0547">Nucleotide-binding</keyword>
<feature type="region of interest" description="Disordered" evidence="7">
    <location>
        <begin position="141"/>
        <end position="167"/>
    </location>
</feature>
<keyword evidence="4" id="KW-0067">ATP-binding</keyword>